<dbReference type="InterPro" id="IPR036291">
    <property type="entry name" value="NAD(P)-bd_dom_sf"/>
</dbReference>
<evidence type="ECO:0000259" key="1">
    <source>
        <dbReference type="Pfam" id="PF13460"/>
    </source>
</evidence>
<evidence type="ECO:0000313" key="3">
    <source>
        <dbReference type="Proteomes" id="UP000182658"/>
    </source>
</evidence>
<dbReference type="STRING" id="1408157.A0A1J7J8K9"/>
<dbReference type="OrthoDB" id="2130169at2759"/>
<evidence type="ECO:0000313" key="2">
    <source>
        <dbReference type="EMBL" id="OIW26136.1"/>
    </source>
</evidence>
<dbReference type="Proteomes" id="UP000182658">
    <property type="component" value="Unassembled WGS sequence"/>
</dbReference>
<sequence length="348" mass="37981">MAPKIFLTGVTGYVGGDIFANLYETHPDWDYTVIVRNQDRGIPVAAKYPSVKIVYGDLDASDVLSAASAEADIVVHAANSDHPGSAKAITKGIAQGHTADKPGYLIFVSGTGLLMYHDQKNKRYGQPPAEGDEYEDMGGVEKILALPEDALHRDVEMIVQAADSDSVRTAVYAPCMIYGPGRGPVNTRSMQVYDLAKYTLTHGFAPIVETGKTEWDQVHVHDMSDVVLLLTEAALDPKKAKDPQFFGDHAYYFAENGPIVWGELSELIAKEAHKQGYLQEPKAETIDFQTVVAQMPGGATWALNSKSHATRARKLLGWKPTRRGVKEEIPDIVAGEAKRLGLTPKYAK</sequence>
<dbReference type="Gene3D" id="3.40.50.720">
    <property type="entry name" value="NAD(P)-binding Rossmann-like Domain"/>
    <property type="match status" value="1"/>
</dbReference>
<name>A0A1J7J8K9_9PEZI</name>
<dbReference type="AlphaFoldDB" id="A0A1J7J8K9"/>
<dbReference type="InterPro" id="IPR016040">
    <property type="entry name" value="NAD(P)-bd_dom"/>
</dbReference>
<proteinExistence type="predicted"/>
<accession>A0A1J7J8K9</accession>
<dbReference type="PANTHER" id="PTHR48079:SF6">
    <property type="entry name" value="NAD(P)-BINDING DOMAIN-CONTAINING PROTEIN-RELATED"/>
    <property type="match status" value="1"/>
</dbReference>
<protein>
    <submittedName>
        <fullName evidence="2">NAD(P)-binding protein</fullName>
    </submittedName>
</protein>
<organism evidence="2 3">
    <name type="scientific">Coniochaeta ligniaria NRRL 30616</name>
    <dbReference type="NCBI Taxonomy" id="1408157"/>
    <lineage>
        <taxon>Eukaryota</taxon>
        <taxon>Fungi</taxon>
        <taxon>Dikarya</taxon>
        <taxon>Ascomycota</taxon>
        <taxon>Pezizomycotina</taxon>
        <taxon>Sordariomycetes</taxon>
        <taxon>Sordariomycetidae</taxon>
        <taxon>Coniochaetales</taxon>
        <taxon>Coniochaetaceae</taxon>
        <taxon>Coniochaeta</taxon>
    </lineage>
</organism>
<dbReference type="InParanoid" id="A0A1J7J8K9"/>
<dbReference type="InterPro" id="IPR051783">
    <property type="entry name" value="NAD(P)-dependent_oxidoreduct"/>
</dbReference>
<dbReference type="GO" id="GO:0005737">
    <property type="term" value="C:cytoplasm"/>
    <property type="evidence" value="ECO:0007669"/>
    <property type="project" value="TreeGrafter"/>
</dbReference>
<reference evidence="2 3" key="1">
    <citation type="submission" date="2016-10" db="EMBL/GenBank/DDBJ databases">
        <title>Draft genome sequence of Coniochaeta ligniaria NRRL30616, a lignocellulolytic fungus for bioabatement of inhibitors in plant biomass hydrolysates.</title>
        <authorList>
            <consortium name="DOE Joint Genome Institute"/>
            <person name="Jimenez D.J."/>
            <person name="Hector R.E."/>
            <person name="Riley R."/>
            <person name="Sun H."/>
            <person name="Grigoriev I.V."/>
            <person name="Van Elsas J.D."/>
            <person name="Nichols N.N."/>
        </authorList>
    </citation>
    <scope>NUCLEOTIDE SEQUENCE [LARGE SCALE GENOMIC DNA]</scope>
    <source>
        <strain evidence="2 3">NRRL 30616</strain>
    </source>
</reference>
<dbReference type="SUPFAM" id="SSF51735">
    <property type="entry name" value="NAD(P)-binding Rossmann-fold domains"/>
    <property type="match status" value="1"/>
</dbReference>
<dbReference type="PANTHER" id="PTHR48079">
    <property type="entry name" value="PROTEIN YEEZ"/>
    <property type="match status" value="1"/>
</dbReference>
<keyword evidence="3" id="KW-1185">Reference proteome</keyword>
<dbReference type="Pfam" id="PF13460">
    <property type="entry name" value="NAD_binding_10"/>
    <property type="match status" value="1"/>
</dbReference>
<dbReference type="GO" id="GO:0004029">
    <property type="term" value="F:aldehyde dehydrogenase (NAD+) activity"/>
    <property type="evidence" value="ECO:0007669"/>
    <property type="project" value="TreeGrafter"/>
</dbReference>
<feature type="domain" description="NAD(P)-binding" evidence="1">
    <location>
        <begin position="9"/>
        <end position="115"/>
    </location>
</feature>
<dbReference type="EMBL" id="KV875101">
    <property type="protein sequence ID" value="OIW26136.1"/>
    <property type="molecule type" value="Genomic_DNA"/>
</dbReference>
<gene>
    <name evidence="2" type="ORF">CONLIGDRAFT_519937</name>
</gene>